<dbReference type="NCBIfam" id="TIGR03568">
    <property type="entry name" value="NeuC_NnaA"/>
    <property type="match status" value="1"/>
</dbReference>
<dbReference type="InterPro" id="IPR029767">
    <property type="entry name" value="WecB-like"/>
</dbReference>
<dbReference type="InterPro" id="IPR003331">
    <property type="entry name" value="UDP_GlcNAc_Epimerase_2_dom"/>
</dbReference>
<dbReference type="GO" id="GO:0004553">
    <property type="term" value="F:hydrolase activity, hydrolyzing O-glycosyl compounds"/>
    <property type="evidence" value="ECO:0007669"/>
    <property type="project" value="InterPro"/>
</dbReference>
<dbReference type="PANTHER" id="PTHR43174">
    <property type="entry name" value="UDP-N-ACETYLGLUCOSAMINE 2-EPIMERASE"/>
    <property type="match status" value="1"/>
</dbReference>
<evidence type="ECO:0000313" key="2">
    <source>
        <dbReference type="EMBL" id="KKT81451.1"/>
    </source>
</evidence>
<dbReference type="EMBL" id="LCJR01000019">
    <property type="protein sequence ID" value="KKT81451.1"/>
    <property type="molecule type" value="Genomic_DNA"/>
</dbReference>
<dbReference type="Pfam" id="PF02350">
    <property type="entry name" value="Epimerase_2"/>
    <property type="match status" value="1"/>
</dbReference>
<evidence type="ECO:0000313" key="3">
    <source>
        <dbReference type="Proteomes" id="UP000034032"/>
    </source>
</evidence>
<feature type="domain" description="UDP-N-acetylglucosamine 2-epimerase" evidence="1">
    <location>
        <begin position="23"/>
        <end position="365"/>
    </location>
</feature>
<accession>A0A0G1KCH2</accession>
<proteinExistence type="predicted"/>
<sequence>MKKIAYISGTRADFGLMTPVLWAIEKSSRLNLQVYATGIHLMKDFGFTFNEVRKEFPRVKKIEATFKSDDRIGTAGFTGEFMGRFVETLAEDKPDFLLVLGDRIEMLCAAVACLYLRIPVGQLHGGDRSSTVDELARHAITKLSHIHFPATVDAGERIKKMGEDDWRVHVVGAPALDIILNKQLPTREELFKKLGLDPKNNVILVTQHPVSEEIEDAGFQMEETLSAVKTFNLPVVVTYPHADAGGRKIIEVIDREKGNSQFRIFPSLTYKDFLALERECAVWVGNSSGTMIESSSFQTPVVEVGERQKDREHGDNLIKVGYDRRAISAAIDKSLNDREYLLKLTKIKNPWGDGKTGPRVVQVLEDLKIDSRLLNKQISY</sequence>
<dbReference type="GO" id="GO:0006047">
    <property type="term" value="P:UDP-N-acetylglucosamine metabolic process"/>
    <property type="evidence" value="ECO:0007669"/>
    <property type="project" value="InterPro"/>
</dbReference>
<dbReference type="Gene3D" id="3.40.50.2000">
    <property type="entry name" value="Glycogen Phosphorylase B"/>
    <property type="match status" value="2"/>
</dbReference>
<protein>
    <submittedName>
        <fullName evidence="2">UDP-N-acetyl-D-glucosamine 2-epimerase, UDP-hydrolysing</fullName>
    </submittedName>
</protein>
<dbReference type="InterPro" id="IPR020004">
    <property type="entry name" value="UDP-GlcNAc_Epase"/>
</dbReference>
<dbReference type="SUPFAM" id="SSF53756">
    <property type="entry name" value="UDP-Glycosyltransferase/glycogen phosphorylase"/>
    <property type="match status" value="1"/>
</dbReference>
<comment type="caution">
    <text evidence="2">The sequence shown here is derived from an EMBL/GenBank/DDBJ whole genome shotgun (WGS) entry which is preliminary data.</text>
</comment>
<reference evidence="2 3" key="1">
    <citation type="journal article" date="2015" name="Nature">
        <title>rRNA introns, odd ribosomes, and small enigmatic genomes across a large radiation of phyla.</title>
        <authorList>
            <person name="Brown C.T."/>
            <person name="Hug L.A."/>
            <person name="Thomas B.C."/>
            <person name="Sharon I."/>
            <person name="Castelle C.J."/>
            <person name="Singh A."/>
            <person name="Wilkins M.J."/>
            <person name="Williams K.H."/>
            <person name="Banfield J.F."/>
        </authorList>
    </citation>
    <scope>NUCLEOTIDE SEQUENCE [LARGE SCALE GENOMIC DNA]</scope>
</reference>
<dbReference type="CDD" id="cd03786">
    <property type="entry name" value="GTB_UDP-GlcNAc_2-Epimerase"/>
    <property type="match status" value="1"/>
</dbReference>
<dbReference type="AlphaFoldDB" id="A0A0G1KCH2"/>
<evidence type="ECO:0000259" key="1">
    <source>
        <dbReference type="Pfam" id="PF02350"/>
    </source>
</evidence>
<dbReference type="PATRIC" id="fig|1619025.3.peg.701"/>
<gene>
    <name evidence="2" type="ORF">UW79_C0019G0007</name>
</gene>
<organism evidence="2 3">
    <name type="scientific">Candidatus Yanofskybacteria bacterium GW2011_GWA2_44_9</name>
    <dbReference type="NCBI Taxonomy" id="1619025"/>
    <lineage>
        <taxon>Bacteria</taxon>
        <taxon>Candidatus Yanofskyibacteriota</taxon>
    </lineage>
</organism>
<name>A0A0G1KCH2_9BACT</name>
<dbReference type="PANTHER" id="PTHR43174:SF3">
    <property type="entry name" value="UDP-N-ACETYLGLUCOSAMINE 2-EPIMERASE"/>
    <property type="match status" value="1"/>
</dbReference>
<dbReference type="Proteomes" id="UP000034032">
    <property type="component" value="Unassembled WGS sequence"/>
</dbReference>